<evidence type="ECO:0000313" key="4">
    <source>
        <dbReference type="Proteomes" id="UP000320231"/>
    </source>
</evidence>
<dbReference type="PANTHER" id="PTHR16305:SF28">
    <property type="entry name" value="GUANYLATE CYCLASE DOMAIN-CONTAINING PROTEIN"/>
    <property type="match status" value="1"/>
</dbReference>
<dbReference type="EMBL" id="AP019514">
    <property type="protein sequence ID" value="BBI62299.1"/>
    <property type="molecule type" value="Genomic_DNA"/>
</dbReference>
<proteinExistence type="predicted"/>
<dbReference type="GO" id="GO:0005737">
    <property type="term" value="C:cytoplasm"/>
    <property type="evidence" value="ECO:0007669"/>
    <property type="project" value="TreeGrafter"/>
</dbReference>
<evidence type="ECO:0000313" key="3">
    <source>
        <dbReference type="EMBL" id="BBI62299.1"/>
    </source>
</evidence>
<keyword evidence="2" id="KW-0067">ATP-binding</keyword>
<dbReference type="Gene3D" id="1.25.40.10">
    <property type="entry name" value="Tetratricopeptide repeat domain"/>
    <property type="match status" value="1"/>
</dbReference>
<dbReference type="Proteomes" id="UP000320231">
    <property type="component" value="Chromosome"/>
</dbReference>
<dbReference type="AlphaFoldDB" id="A0A455UCX5"/>
<dbReference type="SUPFAM" id="SSF48452">
    <property type="entry name" value="TPR-like"/>
    <property type="match status" value="1"/>
</dbReference>
<reference evidence="3 4" key="1">
    <citation type="journal article" date="2019" name="Microbiol. Resour. Announc.">
        <title>Complete Genome Sequence of Halomonas sulfidaeris Strain Esulfide1 Isolated from a Metal Sulfide Rock at a Depth of 2,200 Meters, Obtained Using Nanopore Sequencing.</title>
        <authorList>
            <person name="Saito M."/>
            <person name="Nishigata A."/>
            <person name="Galipon J."/>
            <person name="Arakawa K."/>
        </authorList>
    </citation>
    <scope>NUCLEOTIDE SEQUENCE [LARGE SCALE GENOMIC DNA]</scope>
    <source>
        <strain evidence="3 4">ATCC BAA-803</strain>
    </source>
</reference>
<sequence>MQWLGKGRLNQALEHMRVLEIVEPVDKENGEHEYQFSHQLLQEAAYLSCPRDVRVKLHQQVVTLIEERFPVWISRHPGDFATHLRRSGHYARGARYFELAAREALKVSANRTALRMADFGLASLRHVEHEIEREVSLLTVRGQAAFSLEGHGSPTAHESFVRARELLRESGTDSLEDPEDLEQIFLVKWGLWVGRSQRYAHADAFALASTLADIASRLEDPRYRRLADYARANCEYWAGRIQQAHDHLDEIDPLNAPMMIEWLPFSDHPQVSAACFQGWALCLRGDYQRAERQVSAAIRLAEKIAHPGTLALALLFAAALYRQLGHVHLAARHAERAAAMTGTPDLQLWQISAQSILGWQRALAGDTTGLAQLRDSLDQMAELNGRDRYQRPVLWYSDACIELGELNAAEDYLDQCLVIARERTTLFLPELATQLAKVRDLLGHPANEVKALAEMAISQSREHGNRHQELAALELWLTRIEPNDQQAKESFRQLLSEVSHSDAPVLPAGLACWIVVCRGR</sequence>
<protein>
    <recommendedName>
        <fullName evidence="5">MalT-like TPR region domain-containing protein</fullName>
    </recommendedName>
</protein>
<evidence type="ECO:0008006" key="5">
    <source>
        <dbReference type="Google" id="ProtNLM"/>
    </source>
</evidence>
<dbReference type="PANTHER" id="PTHR16305">
    <property type="entry name" value="TESTICULAR SOLUBLE ADENYLYL CYCLASE"/>
    <property type="match status" value="1"/>
</dbReference>
<dbReference type="InterPro" id="IPR011990">
    <property type="entry name" value="TPR-like_helical_dom_sf"/>
</dbReference>
<evidence type="ECO:0000256" key="1">
    <source>
        <dbReference type="ARBA" id="ARBA00022741"/>
    </source>
</evidence>
<evidence type="ECO:0000256" key="2">
    <source>
        <dbReference type="ARBA" id="ARBA00022840"/>
    </source>
</evidence>
<dbReference type="KEGG" id="hsr:HSBAA_36050"/>
<keyword evidence="1" id="KW-0547">Nucleotide-binding</keyword>
<gene>
    <name evidence="3" type="ORF">HSBAA_36050</name>
</gene>
<accession>A0A455UCX5</accession>
<name>A0A455UCX5_9GAMM</name>
<organism evidence="3 4">
    <name type="scientific">Vreelandella sulfidaeris</name>
    <dbReference type="NCBI Taxonomy" id="115553"/>
    <lineage>
        <taxon>Bacteria</taxon>
        <taxon>Pseudomonadati</taxon>
        <taxon>Pseudomonadota</taxon>
        <taxon>Gammaproteobacteria</taxon>
        <taxon>Oceanospirillales</taxon>
        <taxon>Halomonadaceae</taxon>
        <taxon>Vreelandella</taxon>
    </lineage>
</organism>
<dbReference type="GO" id="GO:0005524">
    <property type="term" value="F:ATP binding"/>
    <property type="evidence" value="ECO:0007669"/>
    <property type="project" value="UniProtKB-KW"/>
</dbReference>
<dbReference type="GO" id="GO:0004016">
    <property type="term" value="F:adenylate cyclase activity"/>
    <property type="evidence" value="ECO:0007669"/>
    <property type="project" value="TreeGrafter"/>
</dbReference>